<gene>
    <name evidence="2" type="ORF">TPC1_20152</name>
</gene>
<dbReference type="AlphaFoldDB" id="A0A146K4X8"/>
<proteinExistence type="predicted"/>
<dbReference type="InterPro" id="IPR036249">
    <property type="entry name" value="Thioredoxin-like_sf"/>
</dbReference>
<protein>
    <submittedName>
        <fullName evidence="2">Thioredoxin domain-containing protein</fullName>
    </submittedName>
</protein>
<feature type="non-terminal residue" evidence="2">
    <location>
        <position position="126"/>
    </location>
</feature>
<reference evidence="2" key="1">
    <citation type="submission" date="2015-07" db="EMBL/GenBank/DDBJ databases">
        <title>Adaptation to a free-living lifestyle via gene acquisitions in the diplomonad Trepomonas sp. PC1.</title>
        <authorList>
            <person name="Xu F."/>
            <person name="Jerlstrom-Hultqvist J."/>
            <person name="Kolisko M."/>
            <person name="Simpson A.G.B."/>
            <person name="Roger A.J."/>
            <person name="Svard S.G."/>
            <person name="Andersson J.O."/>
        </authorList>
    </citation>
    <scope>NUCLEOTIDE SEQUENCE</scope>
    <source>
        <strain evidence="2">PC1</strain>
    </source>
</reference>
<feature type="non-terminal residue" evidence="2">
    <location>
        <position position="1"/>
    </location>
</feature>
<evidence type="ECO:0000259" key="1">
    <source>
        <dbReference type="Pfam" id="PF00085"/>
    </source>
</evidence>
<dbReference type="SUPFAM" id="SSF52833">
    <property type="entry name" value="Thioredoxin-like"/>
    <property type="match status" value="1"/>
</dbReference>
<dbReference type="CDD" id="cd02961">
    <property type="entry name" value="PDI_a_family"/>
    <property type="match status" value="1"/>
</dbReference>
<sequence>DTNTSLSIRIITDERLNELKISEQPVLILFAMPRCPYCLKSRQVAEKLEYKLNTTIYWLESQSNQNSLKQFGVDMQFPTFLVVSQNIINKYSGPIKEDRILEWAMLQMNISTIIEPPIIEYKKVEL</sequence>
<dbReference type="Gene3D" id="3.40.30.10">
    <property type="entry name" value="Glutaredoxin"/>
    <property type="match status" value="1"/>
</dbReference>
<feature type="domain" description="Thioredoxin" evidence="1">
    <location>
        <begin position="18"/>
        <end position="103"/>
    </location>
</feature>
<dbReference type="Pfam" id="PF00085">
    <property type="entry name" value="Thioredoxin"/>
    <property type="match status" value="1"/>
</dbReference>
<dbReference type="EMBL" id="GDID01006057">
    <property type="protein sequence ID" value="JAP90549.1"/>
    <property type="molecule type" value="Transcribed_RNA"/>
</dbReference>
<dbReference type="InterPro" id="IPR013766">
    <property type="entry name" value="Thioredoxin_domain"/>
</dbReference>
<name>A0A146K4X8_9EUKA</name>
<accession>A0A146K4X8</accession>
<evidence type="ECO:0000313" key="2">
    <source>
        <dbReference type="EMBL" id="JAP90549.1"/>
    </source>
</evidence>
<organism evidence="2">
    <name type="scientific">Trepomonas sp. PC1</name>
    <dbReference type="NCBI Taxonomy" id="1076344"/>
    <lineage>
        <taxon>Eukaryota</taxon>
        <taxon>Metamonada</taxon>
        <taxon>Diplomonadida</taxon>
        <taxon>Hexamitidae</taxon>
        <taxon>Hexamitinae</taxon>
        <taxon>Trepomonas</taxon>
    </lineage>
</organism>